<dbReference type="InterPro" id="IPR015424">
    <property type="entry name" value="PyrdxlP-dep_Trfase"/>
</dbReference>
<dbReference type="AlphaFoldDB" id="A0A8J7P874"/>
<dbReference type="PANTHER" id="PTHR30244">
    <property type="entry name" value="TRANSAMINASE"/>
    <property type="match status" value="1"/>
</dbReference>
<dbReference type="Gene3D" id="3.90.1150.10">
    <property type="entry name" value="Aspartate Aminotransferase, domain 1"/>
    <property type="match status" value="1"/>
</dbReference>
<dbReference type="CDD" id="cd00616">
    <property type="entry name" value="AHBA_syn"/>
    <property type="match status" value="1"/>
</dbReference>
<dbReference type="InterPro" id="IPR015422">
    <property type="entry name" value="PyrdxlP-dep_Trfase_small"/>
</dbReference>
<keyword evidence="4" id="KW-0808">Transferase</keyword>
<dbReference type="PANTHER" id="PTHR30244:SF34">
    <property type="entry name" value="DTDP-4-AMINO-4,6-DIDEOXYGALACTOSE TRANSAMINASE"/>
    <property type="match status" value="1"/>
</dbReference>
<dbReference type="NCBIfam" id="TIGR02379">
    <property type="entry name" value="ECA_wecE"/>
    <property type="match status" value="1"/>
</dbReference>
<feature type="non-terminal residue" evidence="4">
    <location>
        <position position="388"/>
    </location>
</feature>
<dbReference type="EC" id="2.6.1.59" evidence="4"/>
<keyword evidence="2 3" id="KW-0663">Pyridoxal phosphate</keyword>
<proteinExistence type="inferred from homology"/>
<reference evidence="4" key="1">
    <citation type="submission" date="2021-02" db="EMBL/GenBank/DDBJ databases">
        <title>Genome-Resolved Metagenomics of a Microbial Community Performing Photosynthetic Biological Nutrient Removal.</title>
        <authorList>
            <person name="Mcdaniel E.A."/>
        </authorList>
    </citation>
    <scope>NUCLEOTIDE SEQUENCE</scope>
    <source>
        <strain evidence="4">UWPOB_OBS1</strain>
    </source>
</reference>
<dbReference type="InterPro" id="IPR000653">
    <property type="entry name" value="DegT/StrS_aminotransferase"/>
</dbReference>
<dbReference type="EMBL" id="JAFLCK010000020">
    <property type="protein sequence ID" value="MBN8661484.1"/>
    <property type="molecule type" value="Genomic_DNA"/>
</dbReference>
<feature type="modified residue" description="N6-(pyridoxal phosphate)lysine" evidence="2">
    <location>
        <position position="221"/>
    </location>
</feature>
<evidence type="ECO:0000256" key="3">
    <source>
        <dbReference type="RuleBase" id="RU004508"/>
    </source>
</evidence>
<dbReference type="NCBIfam" id="NF008687">
    <property type="entry name" value="PRK11706.1"/>
    <property type="match status" value="1"/>
</dbReference>
<evidence type="ECO:0000313" key="5">
    <source>
        <dbReference type="Proteomes" id="UP000664277"/>
    </source>
</evidence>
<protein>
    <submittedName>
        <fullName evidence="4">dTDP-4-amino-4,6-dideoxygalactose transaminase</fullName>
        <ecNumber evidence="4">2.6.1.59</ecNumber>
    </submittedName>
</protein>
<sequence>MSLAATVRLVSTEFIGCDILFMKRRATLEEIAIEQLNGDQIIPFNRVYLTGKEQEYFSDVLKQKELACNGRYTQKVQDWLKGRLGTNGAFLTGAGTLALEMAALLLDLAPGDEVIMPSFTFVTTASAFVRAGATPVFVDINAETMNIDVAQVEKAISSKTKAIVPVHYAGVGCDMDALQKLAKKHSLALVEDAAHGILATYKDRYLGTIGDIGILSFHETKNVVGGEAGALLINNEKYLTKARQLWHKGTNKHDMELGLVGRYTWTELGSAFAASEITASVVWAQIEKATEIVEMRKAAWQRYYEMLTPLAQTGHIALPHVPKDCVQNGHIFYFLTQSKTIRDELIQHLKKDKIESVFHYIPLHSSPAGRKYGKCHGQLSTTDSASER</sequence>
<organism evidence="4 5">
    <name type="scientific">Candidatus Obscuribacter phosphatis</name>
    <dbReference type="NCBI Taxonomy" id="1906157"/>
    <lineage>
        <taxon>Bacteria</taxon>
        <taxon>Bacillati</taxon>
        <taxon>Candidatus Melainabacteria</taxon>
        <taxon>Candidatus Obscuribacterales</taxon>
        <taxon>Candidatus Obscuribacteraceae</taxon>
        <taxon>Candidatus Obscuribacter</taxon>
    </lineage>
</organism>
<dbReference type="SUPFAM" id="SSF53383">
    <property type="entry name" value="PLP-dependent transferases"/>
    <property type="match status" value="1"/>
</dbReference>
<dbReference type="GO" id="GO:0000271">
    <property type="term" value="P:polysaccharide biosynthetic process"/>
    <property type="evidence" value="ECO:0007669"/>
    <property type="project" value="TreeGrafter"/>
</dbReference>
<feature type="active site" description="Proton acceptor" evidence="1">
    <location>
        <position position="221"/>
    </location>
</feature>
<evidence type="ECO:0000256" key="1">
    <source>
        <dbReference type="PIRSR" id="PIRSR000390-1"/>
    </source>
</evidence>
<evidence type="ECO:0000313" key="4">
    <source>
        <dbReference type="EMBL" id="MBN8661484.1"/>
    </source>
</evidence>
<dbReference type="Gene3D" id="3.40.640.10">
    <property type="entry name" value="Type I PLP-dependent aspartate aminotransferase-like (Major domain)"/>
    <property type="match status" value="1"/>
</dbReference>
<dbReference type="GO" id="GO:0030170">
    <property type="term" value="F:pyridoxal phosphate binding"/>
    <property type="evidence" value="ECO:0007669"/>
    <property type="project" value="TreeGrafter"/>
</dbReference>
<keyword evidence="4" id="KW-0032">Aminotransferase</keyword>
<comment type="caution">
    <text evidence="4">The sequence shown here is derived from an EMBL/GenBank/DDBJ whole genome shotgun (WGS) entry which is preliminary data.</text>
</comment>
<evidence type="ECO:0000256" key="2">
    <source>
        <dbReference type="PIRSR" id="PIRSR000390-2"/>
    </source>
</evidence>
<accession>A0A8J7P874</accession>
<dbReference type="InterPro" id="IPR012749">
    <property type="entry name" value="WecE-like"/>
</dbReference>
<dbReference type="Pfam" id="PF01041">
    <property type="entry name" value="DegT_DnrJ_EryC1"/>
    <property type="match status" value="1"/>
</dbReference>
<dbReference type="GO" id="GO:0019180">
    <property type="term" value="F:dTDP-4-amino-4,6-dideoxygalactose transaminase activity"/>
    <property type="evidence" value="ECO:0007669"/>
    <property type="project" value="UniProtKB-EC"/>
</dbReference>
<comment type="similarity">
    <text evidence="3">Belongs to the DegT/DnrJ/EryC1 family.</text>
</comment>
<name>A0A8J7P874_9BACT</name>
<dbReference type="Proteomes" id="UP000664277">
    <property type="component" value="Unassembled WGS sequence"/>
</dbReference>
<gene>
    <name evidence="4" type="primary">rffA</name>
    <name evidence="4" type="synonym">fcnA</name>
    <name evidence="4" type="synonym">wecE</name>
    <name evidence="4" type="ORF">J0M35_14050</name>
</gene>
<dbReference type="InterPro" id="IPR015421">
    <property type="entry name" value="PyrdxlP-dep_Trfase_major"/>
</dbReference>
<dbReference type="PIRSF" id="PIRSF000390">
    <property type="entry name" value="PLP_StrS"/>
    <property type="match status" value="1"/>
</dbReference>